<dbReference type="RefSeq" id="WP_093143494.1">
    <property type="nucleotide sequence ID" value="NZ_BMWO01000002.1"/>
</dbReference>
<name>A0A1G7FPE9_9FLAO</name>
<dbReference type="PANTHER" id="PTHR42685">
    <property type="entry name" value="GERANYLGERANYL DIPHOSPHATE REDUCTASE"/>
    <property type="match status" value="1"/>
</dbReference>
<sequence>MTQTNTYDVLIVGGGLAGLSCALHLSKHDCKVLLIEKQSYPHHKVCGEYVSNEVLPYLNSLEIDPFQFGAKKITNFEISSKTGTLLSTKLPLGGFGMSRFALDNLLYEAVSSNIDILFDTVENIDFNTNFQVSTLTKQVFTAEYVVGAFGKRSNIDTALHRPFMQQKSPWLAVKAHYKADFSNDTVGLHNFKGGYCGLSRTETNAVNACYLTTYESFKRFGNIPDFEAAVLSKNPHLKQFYNTATPLFEKPLTISQISFQVKQPVEHHIFMVGDSAGLIHPLCGNGMAMAIHSAKIFAETYLKHRKNGTKDREALENTYTLLWNQTFLKRLHTGRKIQKLLLHPTATSVGFSVAKLFPSIVPSIIKKTHGAPLV</sequence>
<evidence type="ECO:0000313" key="2">
    <source>
        <dbReference type="EMBL" id="SDE77525.1"/>
    </source>
</evidence>
<protein>
    <submittedName>
        <fullName evidence="2">Dehydrogenase (Flavoprotein)</fullName>
    </submittedName>
</protein>
<keyword evidence="3" id="KW-1185">Reference proteome</keyword>
<dbReference type="PANTHER" id="PTHR42685:SF22">
    <property type="entry name" value="CONDITIONED MEDIUM FACTOR RECEPTOR 1"/>
    <property type="match status" value="1"/>
</dbReference>
<dbReference type="InterPro" id="IPR036188">
    <property type="entry name" value="FAD/NAD-bd_sf"/>
</dbReference>
<dbReference type="SUPFAM" id="SSF51905">
    <property type="entry name" value="FAD/NAD(P)-binding domain"/>
    <property type="match status" value="1"/>
</dbReference>
<gene>
    <name evidence="2" type="ORF">SAMN05421855_102673</name>
</gene>
<dbReference type="Gene3D" id="3.50.50.60">
    <property type="entry name" value="FAD/NAD(P)-binding domain"/>
    <property type="match status" value="1"/>
</dbReference>
<organism evidence="2 3">
    <name type="scientific">Ulvibacter litoralis</name>
    <dbReference type="NCBI Taxonomy" id="227084"/>
    <lineage>
        <taxon>Bacteria</taxon>
        <taxon>Pseudomonadati</taxon>
        <taxon>Bacteroidota</taxon>
        <taxon>Flavobacteriia</taxon>
        <taxon>Flavobacteriales</taxon>
        <taxon>Flavobacteriaceae</taxon>
        <taxon>Ulvibacter</taxon>
    </lineage>
</organism>
<dbReference type="STRING" id="227084.SAMN05421855_102673"/>
<dbReference type="InterPro" id="IPR006076">
    <property type="entry name" value="FAD-dep_OxRdtase"/>
</dbReference>
<dbReference type="EMBL" id="FNBA01000002">
    <property type="protein sequence ID" value="SDE77525.1"/>
    <property type="molecule type" value="Genomic_DNA"/>
</dbReference>
<dbReference type="PRINTS" id="PR00420">
    <property type="entry name" value="RNGMNOXGNASE"/>
</dbReference>
<reference evidence="2 3" key="1">
    <citation type="submission" date="2016-10" db="EMBL/GenBank/DDBJ databases">
        <authorList>
            <person name="de Groot N.N."/>
        </authorList>
    </citation>
    <scope>NUCLEOTIDE SEQUENCE [LARGE SCALE GENOMIC DNA]</scope>
    <source>
        <strain evidence="2 3">DSM 16195</strain>
    </source>
</reference>
<accession>A0A1G7FPE9</accession>
<dbReference type="Proteomes" id="UP000199321">
    <property type="component" value="Unassembled WGS sequence"/>
</dbReference>
<dbReference type="InterPro" id="IPR050407">
    <property type="entry name" value="Geranylgeranyl_reductase"/>
</dbReference>
<feature type="domain" description="FAD dependent oxidoreductase" evidence="1">
    <location>
        <begin position="8"/>
        <end position="41"/>
    </location>
</feature>
<proteinExistence type="predicted"/>
<evidence type="ECO:0000259" key="1">
    <source>
        <dbReference type="Pfam" id="PF01266"/>
    </source>
</evidence>
<evidence type="ECO:0000313" key="3">
    <source>
        <dbReference type="Proteomes" id="UP000199321"/>
    </source>
</evidence>
<dbReference type="Pfam" id="PF01266">
    <property type="entry name" value="DAO"/>
    <property type="match status" value="1"/>
</dbReference>
<dbReference type="AlphaFoldDB" id="A0A1G7FPE9"/>
<dbReference type="OrthoDB" id="1142316at2"/>